<dbReference type="SMART" id="SM01078">
    <property type="entry name" value="CGGC"/>
    <property type="match status" value="1"/>
</dbReference>
<dbReference type="AlphaFoldDB" id="L0K7X1"/>
<name>L0K7X1_HALHC</name>
<protein>
    <submittedName>
        <fullName evidence="2">Putative metal-binding protein</fullName>
    </submittedName>
</protein>
<dbReference type="OrthoDB" id="9792960at2"/>
<organism evidence="2 3">
    <name type="scientific">Halobacteroides halobius (strain ATCC 35273 / DSM 5150 / MD-1)</name>
    <dbReference type="NCBI Taxonomy" id="748449"/>
    <lineage>
        <taxon>Bacteria</taxon>
        <taxon>Bacillati</taxon>
        <taxon>Bacillota</taxon>
        <taxon>Clostridia</taxon>
        <taxon>Halanaerobiales</taxon>
        <taxon>Halobacteroidaceae</taxon>
        <taxon>Halobacteroides</taxon>
    </lineage>
</organism>
<evidence type="ECO:0000313" key="2">
    <source>
        <dbReference type="EMBL" id="AGB41121.1"/>
    </source>
</evidence>
<feature type="domain" description="CGGC" evidence="1">
    <location>
        <begin position="2"/>
        <end position="108"/>
    </location>
</feature>
<dbReference type="EMBL" id="CP003359">
    <property type="protein sequence ID" value="AGB41121.1"/>
    <property type="molecule type" value="Genomic_DNA"/>
</dbReference>
<dbReference type="Pfam" id="PF08821">
    <property type="entry name" value="CGGC"/>
    <property type="match status" value="1"/>
</dbReference>
<evidence type="ECO:0000259" key="1">
    <source>
        <dbReference type="SMART" id="SM01078"/>
    </source>
</evidence>
<dbReference type="RefSeq" id="WP_015326844.1">
    <property type="nucleotide sequence ID" value="NC_019978.1"/>
</dbReference>
<dbReference type="eggNOG" id="COG5561">
    <property type="taxonomic scope" value="Bacteria"/>
</dbReference>
<proteinExistence type="predicted"/>
<dbReference type="HOGENOM" id="CLU_147304_1_0_9"/>
<keyword evidence="3" id="KW-1185">Reference proteome</keyword>
<gene>
    <name evidence="2" type="ordered locus">Halha_1173</name>
</gene>
<evidence type="ECO:0000313" key="3">
    <source>
        <dbReference type="Proteomes" id="UP000010880"/>
    </source>
</evidence>
<dbReference type="KEGG" id="hhl:Halha_1173"/>
<reference evidence="3" key="1">
    <citation type="submission" date="2012-02" db="EMBL/GenBank/DDBJ databases">
        <title>The complete genome of Halobacteroides halobius DSM 5150.</title>
        <authorList>
            <person name="Lucas S."/>
            <person name="Copeland A."/>
            <person name="Lapidus A."/>
            <person name="Glavina del Rio T."/>
            <person name="Dalin E."/>
            <person name="Tice H."/>
            <person name="Bruce D."/>
            <person name="Goodwin L."/>
            <person name="Pitluck S."/>
            <person name="Peters L."/>
            <person name="Mikhailova N."/>
            <person name="Gu W."/>
            <person name="Kyrpides N."/>
            <person name="Mavromatis K."/>
            <person name="Ivanova N."/>
            <person name="Brettin T."/>
            <person name="Detter J.C."/>
            <person name="Han C."/>
            <person name="Larimer F."/>
            <person name="Land M."/>
            <person name="Hauser L."/>
            <person name="Markowitz V."/>
            <person name="Cheng J.-F."/>
            <person name="Hugenholtz P."/>
            <person name="Woyke T."/>
            <person name="Wu D."/>
            <person name="Tindall B."/>
            <person name="Pomrenke H."/>
            <person name="Brambilla E."/>
            <person name="Klenk H.-P."/>
            <person name="Eisen J.A."/>
        </authorList>
    </citation>
    <scope>NUCLEOTIDE SEQUENCE [LARGE SCALE GENOMIC DNA]</scope>
    <source>
        <strain evidence="3">ATCC 35273 / DSM 5150 / MD-1</strain>
    </source>
</reference>
<dbReference type="STRING" id="748449.Halha_1173"/>
<accession>L0K7X1</accession>
<sequence>MKLGLIRCLQTEDNCSGRHCLESIANQEGAFKDIEEKIDLTAMVTCGGCPASKVKSRINAIIDDVDAIALASCIKLGTPIGYPCPHVATIEESINQVDNKVIFFDWTHSSKWLEILWGRVKSNNLDKIFKKGMKV</sequence>
<dbReference type="Proteomes" id="UP000010880">
    <property type="component" value="Chromosome"/>
</dbReference>
<dbReference type="InterPro" id="IPR014925">
    <property type="entry name" value="CGGC_dom"/>
</dbReference>